<feature type="domain" description="Rieske" evidence="6">
    <location>
        <begin position="27"/>
        <end position="134"/>
    </location>
</feature>
<dbReference type="EMBL" id="FQZF01000010">
    <property type="protein sequence ID" value="SHJ22718.1"/>
    <property type="molecule type" value="Genomic_DNA"/>
</dbReference>
<dbReference type="Proteomes" id="UP000184387">
    <property type="component" value="Unassembled WGS sequence"/>
</dbReference>
<dbReference type="PANTHER" id="PTHR21266">
    <property type="entry name" value="IRON-SULFUR DOMAIN CONTAINING PROTEIN"/>
    <property type="match status" value="1"/>
</dbReference>
<organism evidence="7 8">
    <name type="scientific">Muricoccus roseus</name>
    <dbReference type="NCBI Taxonomy" id="198092"/>
    <lineage>
        <taxon>Bacteria</taxon>
        <taxon>Pseudomonadati</taxon>
        <taxon>Pseudomonadota</taxon>
        <taxon>Alphaproteobacteria</taxon>
        <taxon>Acetobacterales</taxon>
        <taxon>Roseomonadaceae</taxon>
        <taxon>Muricoccus</taxon>
    </lineage>
</organism>
<keyword evidence="2" id="KW-0479">Metal-binding</keyword>
<sequence length="446" mass="49832">MLTAQENETLCRVEGEAPMGRLMRRHWIPVLLSEQVAERDGKPVRITILGEKLVAYRDTEGRVGVLGEMCPHRKASLAFGRNENCGLRCLYHGWKIDVEGRVVDMPSEPKESGFAERIQHKAYPAREAGGFVWIYMGEPARMPEFEPPPWAPTPEAHAAIVRIDLPCNWAQIMEGQIDSAHSSSLHSSDMRPARGEAAAKDTHWVRPSTDKNPRIQVQVTNYGMRYAAIRRPIMNAATQDYVRITTLVAPFIALIPPNATYNVASVIVPKDDTNSYFHFIAWHESREAITTEAWRKFCVAEVGVDVDADFRPMKRHAWNDYLQDREWMKSGDSFTGIPGIPNQDIAMWESMGPIADRTSERLGASDIAVIQFRRIMLDAVARHEAGAEPIGLAAPHLPMAKLRSYQGVVPKTANWRVLGASEEEAAALGGIEEEEDERAMSQAALA</sequence>
<dbReference type="PANTHER" id="PTHR21266:SF59">
    <property type="entry name" value="BLR4922 PROTEIN"/>
    <property type="match status" value="1"/>
</dbReference>
<dbReference type="SUPFAM" id="SSF50022">
    <property type="entry name" value="ISP domain"/>
    <property type="match status" value="1"/>
</dbReference>
<dbReference type="AlphaFoldDB" id="A0A1M6HKI9"/>
<dbReference type="CDD" id="cd03479">
    <property type="entry name" value="Rieske_RO_Alpha_PhDO_like"/>
    <property type="match status" value="1"/>
</dbReference>
<keyword evidence="3" id="KW-0560">Oxidoreductase</keyword>
<evidence type="ECO:0000256" key="1">
    <source>
        <dbReference type="ARBA" id="ARBA00022714"/>
    </source>
</evidence>
<keyword evidence="4" id="KW-0408">Iron</keyword>
<proteinExistence type="predicted"/>
<keyword evidence="7" id="KW-0223">Dioxygenase</keyword>
<accession>A0A1M6HKI9</accession>
<dbReference type="Gene3D" id="3.90.380.10">
    <property type="entry name" value="Naphthalene 1,2-dioxygenase Alpha Subunit, Chain A, domain 1"/>
    <property type="match status" value="1"/>
</dbReference>
<evidence type="ECO:0000256" key="3">
    <source>
        <dbReference type="ARBA" id="ARBA00023002"/>
    </source>
</evidence>
<evidence type="ECO:0000313" key="8">
    <source>
        <dbReference type="Proteomes" id="UP000184387"/>
    </source>
</evidence>
<dbReference type="GO" id="GO:0046872">
    <property type="term" value="F:metal ion binding"/>
    <property type="evidence" value="ECO:0007669"/>
    <property type="project" value="UniProtKB-KW"/>
</dbReference>
<gene>
    <name evidence="7" type="ORF">SAMN02745194_02039</name>
</gene>
<keyword evidence="8" id="KW-1185">Reference proteome</keyword>
<dbReference type="Gene3D" id="2.102.10.10">
    <property type="entry name" value="Rieske [2Fe-2S] iron-sulphur domain"/>
    <property type="match status" value="1"/>
</dbReference>
<dbReference type="STRING" id="198092.SAMN02745194_02039"/>
<name>A0A1M6HKI9_9PROT</name>
<evidence type="ECO:0000256" key="5">
    <source>
        <dbReference type="ARBA" id="ARBA00023014"/>
    </source>
</evidence>
<dbReference type="GO" id="GO:0051537">
    <property type="term" value="F:2 iron, 2 sulfur cluster binding"/>
    <property type="evidence" value="ECO:0007669"/>
    <property type="project" value="UniProtKB-KW"/>
</dbReference>
<dbReference type="OrthoDB" id="9800776at2"/>
<dbReference type="Pfam" id="PF19301">
    <property type="entry name" value="LigXa_C"/>
    <property type="match status" value="1"/>
</dbReference>
<evidence type="ECO:0000313" key="7">
    <source>
        <dbReference type="EMBL" id="SHJ22718.1"/>
    </source>
</evidence>
<reference evidence="7 8" key="1">
    <citation type="submission" date="2016-11" db="EMBL/GenBank/DDBJ databases">
        <authorList>
            <person name="Jaros S."/>
            <person name="Januszkiewicz K."/>
            <person name="Wedrychowicz H."/>
        </authorList>
    </citation>
    <scope>NUCLEOTIDE SEQUENCE [LARGE SCALE GENOMIC DNA]</scope>
    <source>
        <strain evidence="7 8">DSM 14916</strain>
    </source>
</reference>
<dbReference type="InterPro" id="IPR050584">
    <property type="entry name" value="Cholesterol_7-desaturase"/>
</dbReference>
<dbReference type="GO" id="GO:0051213">
    <property type="term" value="F:dioxygenase activity"/>
    <property type="evidence" value="ECO:0007669"/>
    <property type="project" value="UniProtKB-KW"/>
</dbReference>
<keyword evidence="1" id="KW-0001">2Fe-2S</keyword>
<keyword evidence="5" id="KW-0411">Iron-sulfur</keyword>
<evidence type="ECO:0000256" key="2">
    <source>
        <dbReference type="ARBA" id="ARBA00022723"/>
    </source>
</evidence>
<dbReference type="InterPro" id="IPR017941">
    <property type="entry name" value="Rieske_2Fe-2S"/>
</dbReference>
<dbReference type="InterPro" id="IPR036922">
    <property type="entry name" value="Rieske_2Fe-2S_sf"/>
</dbReference>
<dbReference type="PROSITE" id="PS51296">
    <property type="entry name" value="RIESKE"/>
    <property type="match status" value="1"/>
</dbReference>
<dbReference type="Pfam" id="PF00355">
    <property type="entry name" value="Rieske"/>
    <property type="match status" value="1"/>
</dbReference>
<dbReference type="InterPro" id="IPR045623">
    <property type="entry name" value="LigXa_C"/>
</dbReference>
<evidence type="ECO:0000256" key="4">
    <source>
        <dbReference type="ARBA" id="ARBA00023004"/>
    </source>
</evidence>
<dbReference type="SUPFAM" id="SSF55961">
    <property type="entry name" value="Bet v1-like"/>
    <property type="match status" value="1"/>
</dbReference>
<protein>
    <submittedName>
        <fullName evidence="7">Phthalate 4,5-dioxygenase, oxygenase subunit</fullName>
    </submittedName>
</protein>
<dbReference type="RefSeq" id="WP_073134264.1">
    <property type="nucleotide sequence ID" value="NZ_FQZF01000010.1"/>
</dbReference>
<evidence type="ECO:0000259" key="6">
    <source>
        <dbReference type="PROSITE" id="PS51296"/>
    </source>
</evidence>